<keyword evidence="1" id="KW-0732">Signal</keyword>
<dbReference type="Proteomes" id="UP001155660">
    <property type="component" value="Chromosome B5"/>
</dbReference>
<sequence length="247" mass="27949">MKVSTSIIALSCIFWKVSELLVEVVVRPGDNATLTCDIEIVIGEEIRWVKICSLQIQPPLIISAYNSMLQPIPRFSVFWNNTLKSYDLLIENITEADLGLYYCSRVGKKYIKQNGIIFEKDEYHTGDTLLNLTYGSPVSPSESPPELDCDCWQCWLILQTVCPACSLLSAILAFVCGYRCCHKTVLKESEGHQSGSETQRQLSQEQDVHTEVYYASLNIPRRGCKRTKSSRLQSSDFSVYDGIKMHT</sequence>
<dbReference type="SMART" id="SM00409">
    <property type="entry name" value="IG"/>
    <property type="match status" value="1"/>
</dbReference>
<gene>
    <name evidence="3" type="primary">LOC109089556</name>
</gene>
<feature type="chain" id="PRO_5040394580" evidence="1">
    <location>
        <begin position="20"/>
        <end position="247"/>
    </location>
</feature>
<dbReference type="KEGG" id="ccar:109089556"/>
<name>A0A9Q9VBB7_CYPCA</name>
<dbReference type="InterPro" id="IPR013783">
    <property type="entry name" value="Ig-like_fold"/>
</dbReference>
<evidence type="ECO:0000313" key="3">
    <source>
        <dbReference type="RefSeq" id="XP_018959152.1"/>
    </source>
</evidence>
<protein>
    <submittedName>
        <fullName evidence="3">Uncharacterized protein LOC109089556</fullName>
    </submittedName>
</protein>
<dbReference type="RefSeq" id="XP_018959152.1">
    <property type="nucleotide sequence ID" value="XM_019103607.2"/>
</dbReference>
<dbReference type="PROSITE" id="PS50835">
    <property type="entry name" value="IG_LIKE"/>
    <property type="match status" value="1"/>
</dbReference>
<organism evidence="3">
    <name type="scientific">Cyprinus carpio</name>
    <name type="common">Common carp</name>
    <dbReference type="NCBI Taxonomy" id="7962"/>
    <lineage>
        <taxon>Eukaryota</taxon>
        <taxon>Metazoa</taxon>
        <taxon>Chordata</taxon>
        <taxon>Craniata</taxon>
        <taxon>Vertebrata</taxon>
        <taxon>Euteleostomi</taxon>
        <taxon>Actinopterygii</taxon>
        <taxon>Neopterygii</taxon>
        <taxon>Teleostei</taxon>
        <taxon>Ostariophysi</taxon>
        <taxon>Cypriniformes</taxon>
        <taxon>Cyprinidae</taxon>
        <taxon>Cyprininae</taxon>
        <taxon>Cyprinus</taxon>
    </lineage>
</organism>
<dbReference type="InterPro" id="IPR003599">
    <property type="entry name" value="Ig_sub"/>
</dbReference>
<dbReference type="SUPFAM" id="SSF48726">
    <property type="entry name" value="Immunoglobulin"/>
    <property type="match status" value="1"/>
</dbReference>
<reference evidence="3" key="1">
    <citation type="submission" date="2025-08" db="UniProtKB">
        <authorList>
            <consortium name="RefSeq"/>
        </authorList>
    </citation>
    <scope>IDENTIFICATION</scope>
    <source>
        <tissue evidence="3">Muscle</tissue>
    </source>
</reference>
<dbReference type="Gene3D" id="2.60.40.10">
    <property type="entry name" value="Immunoglobulins"/>
    <property type="match status" value="1"/>
</dbReference>
<dbReference type="InterPro" id="IPR007110">
    <property type="entry name" value="Ig-like_dom"/>
</dbReference>
<feature type="signal peptide" evidence="1">
    <location>
        <begin position="1"/>
        <end position="19"/>
    </location>
</feature>
<dbReference type="SMART" id="SM00408">
    <property type="entry name" value="IGc2"/>
    <property type="match status" value="1"/>
</dbReference>
<feature type="domain" description="Ig-like" evidence="2">
    <location>
        <begin position="15"/>
        <end position="103"/>
    </location>
</feature>
<dbReference type="OrthoDB" id="10010359at2759"/>
<dbReference type="GeneID" id="109089556"/>
<dbReference type="InterPro" id="IPR003598">
    <property type="entry name" value="Ig_sub2"/>
</dbReference>
<evidence type="ECO:0000256" key="1">
    <source>
        <dbReference type="SAM" id="SignalP"/>
    </source>
</evidence>
<proteinExistence type="predicted"/>
<dbReference type="InterPro" id="IPR036179">
    <property type="entry name" value="Ig-like_dom_sf"/>
</dbReference>
<dbReference type="AlphaFoldDB" id="A0A9Q9VBB7"/>
<accession>A0A9Q9VBB7</accession>
<evidence type="ECO:0000259" key="2">
    <source>
        <dbReference type="PROSITE" id="PS50835"/>
    </source>
</evidence>